<accession>A0A3N5XWP2</accession>
<name>A0A3N5XWP2_9ALTE</name>
<dbReference type="AlphaFoldDB" id="A0A3N5XWP2"/>
<protein>
    <submittedName>
        <fullName evidence="1">Uncharacterized protein</fullName>
    </submittedName>
</protein>
<comment type="caution">
    <text evidence="1">The sequence shown here is derived from an EMBL/GenBank/DDBJ whole genome shotgun (WGS) entry which is preliminary data.</text>
</comment>
<dbReference type="Proteomes" id="UP000275281">
    <property type="component" value="Unassembled WGS sequence"/>
</dbReference>
<evidence type="ECO:0000313" key="1">
    <source>
        <dbReference type="EMBL" id="RPJ65297.1"/>
    </source>
</evidence>
<gene>
    <name evidence="1" type="ORF">DRW07_15435</name>
</gene>
<sequence length="68" mass="7553">MTTEIDIDTLLTNIVRSEHKIKSIKGIDHGIQIMTDKGSIIDWYAKTGKAVIRGKAKTKADSTRLLNV</sequence>
<dbReference type="OrthoDB" id="5497289at2"/>
<dbReference type="RefSeq" id="WP_124028844.1">
    <property type="nucleotide sequence ID" value="NZ_JBHRSN010000014.1"/>
</dbReference>
<proteinExistence type="predicted"/>
<keyword evidence="2" id="KW-1185">Reference proteome</keyword>
<dbReference type="EMBL" id="RPOK01000005">
    <property type="protein sequence ID" value="RPJ65297.1"/>
    <property type="molecule type" value="Genomic_DNA"/>
</dbReference>
<reference evidence="1 2" key="1">
    <citation type="submission" date="2018-11" db="EMBL/GenBank/DDBJ databases">
        <authorList>
            <person name="Ye M.-Q."/>
            <person name="Du Z.-J."/>
        </authorList>
    </citation>
    <scope>NUCLEOTIDE SEQUENCE [LARGE SCALE GENOMIC DNA]</scope>
    <source>
        <strain evidence="1 2">U0105</strain>
    </source>
</reference>
<organism evidence="1 2">
    <name type="scientific">Alteromonas sediminis</name>
    <dbReference type="NCBI Taxonomy" id="2259342"/>
    <lineage>
        <taxon>Bacteria</taxon>
        <taxon>Pseudomonadati</taxon>
        <taxon>Pseudomonadota</taxon>
        <taxon>Gammaproteobacteria</taxon>
        <taxon>Alteromonadales</taxon>
        <taxon>Alteromonadaceae</taxon>
        <taxon>Alteromonas/Salinimonas group</taxon>
        <taxon>Alteromonas</taxon>
    </lineage>
</organism>
<evidence type="ECO:0000313" key="2">
    <source>
        <dbReference type="Proteomes" id="UP000275281"/>
    </source>
</evidence>